<dbReference type="GO" id="GO:0005634">
    <property type="term" value="C:nucleus"/>
    <property type="evidence" value="ECO:0007669"/>
    <property type="project" value="UniProtKB-SubCell"/>
</dbReference>
<dbReference type="GO" id="GO:0003684">
    <property type="term" value="F:damaged DNA binding"/>
    <property type="evidence" value="ECO:0007669"/>
    <property type="project" value="TreeGrafter"/>
</dbReference>
<dbReference type="GeneID" id="68120648"/>
<feature type="region of interest" description="Disordered" evidence="13">
    <location>
        <begin position="456"/>
        <end position="475"/>
    </location>
</feature>
<comment type="caution">
    <text evidence="15">The sequence shown here is derived from an EMBL/GenBank/DDBJ whole genome shotgun (WGS) entry which is preliminary data.</text>
</comment>
<dbReference type="EMBL" id="VFQX01000019">
    <property type="protein sequence ID" value="KAF0980219.1"/>
    <property type="molecule type" value="Genomic_DNA"/>
</dbReference>
<evidence type="ECO:0000256" key="9">
    <source>
        <dbReference type="ARBA" id="ARBA00023172"/>
    </source>
</evidence>
<evidence type="ECO:0000256" key="1">
    <source>
        <dbReference type="ARBA" id="ARBA00004123"/>
    </source>
</evidence>
<evidence type="ECO:0000259" key="14">
    <source>
        <dbReference type="Pfam" id="PF13476"/>
    </source>
</evidence>
<evidence type="ECO:0000256" key="3">
    <source>
        <dbReference type="ARBA" id="ARBA00006793"/>
    </source>
</evidence>
<dbReference type="GO" id="GO:0003697">
    <property type="term" value="F:single-stranded DNA binding"/>
    <property type="evidence" value="ECO:0007669"/>
    <property type="project" value="TreeGrafter"/>
</dbReference>
<dbReference type="InterPro" id="IPR038729">
    <property type="entry name" value="Rad50/SbcC_AAA"/>
</dbReference>
<dbReference type="VEuPathDB" id="AmoebaDB:NfTy_028960"/>
<evidence type="ECO:0000256" key="5">
    <source>
        <dbReference type="ARBA" id="ARBA00022741"/>
    </source>
</evidence>
<dbReference type="PANTHER" id="PTHR19306:SF6">
    <property type="entry name" value="STRUCTURAL MAINTENANCE OF CHROMOSOMES PROTEIN 6"/>
    <property type="match status" value="1"/>
</dbReference>
<dbReference type="SUPFAM" id="SSF52540">
    <property type="entry name" value="P-loop containing nucleoside triphosphate hydrolases"/>
    <property type="match status" value="1"/>
</dbReference>
<feature type="region of interest" description="Disordered" evidence="13">
    <location>
        <begin position="1"/>
        <end position="71"/>
    </location>
</feature>
<evidence type="ECO:0000256" key="4">
    <source>
        <dbReference type="ARBA" id="ARBA00022454"/>
    </source>
</evidence>
<evidence type="ECO:0000256" key="12">
    <source>
        <dbReference type="SAM" id="Coils"/>
    </source>
</evidence>
<dbReference type="AlphaFoldDB" id="A0A6A5C4G8"/>
<dbReference type="Gene3D" id="3.40.50.300">
    <property type="entry name" value="P-loop containing nucleotide triphosphate hydrolases"/>
    <property type="match status" value="1"/>
</dbReference>
<feature type="domain" description="Rad50/SbcC-type AAA" evidence="14">
    <location>
        <begin position="83"/>
        <end position="299"/>
    </location>
</feature>
<keyword evidence="8 12" id="KW-0175">Coiled coil</keyword>
<keyword evidence="6" id="KW-0227">DNA damage</keyword>
<dbReference type="Proteomes" id="UP000444721">
    <property type="component" value="Unassembled WGS sequence"/>
</dbReference>
<keyword evidence="10" id="KW-0234">DNA repair</keyword>
<evidence type="ECO:0000256" key="8">
    <source>
        <dbReference type="ARBA" id="ARBA00023054"/>
    </source>
</evidence>
<protein>
    <recommendedName>
        <fullName evidence="14">Rad50/SbcC-type AAA domain-containing protein</fullName>
    </recommendedName>
</protein>
<keyword evidence="11" id="KW-0539">Nucleus</keyword>
<dbReference type="VEuPathDB" id="AmoebaDB:NF0079690"/>
<dbReference type="GO" id="GO:0016887">
    <property type="term" value="F:ATP hydrolysis activity"/>
    <property type="evidence" value="ECO:0007669"/>
    <property type="project" value="InterPro"/>
</dbReference>
<comment type="similarity">
    <text evidence="3">Belongs to the SMC family. SMC6 subfamily.</text>
</comment>
<reference evidence="15 16" key="1">
    <citation type="journal article" date="2019" name="Sci. Rep.">
        <title>Nanopore sequencing improves the draft genome of the human pathogenic amoeba Naegleria fowleri.</title>
        <authorList>
            <person name="Liechti N."/>
            <person name="Schurch N."/>
            <person name="Bruggmann R."/>
            <person name="Wittwer M."/>
        </authorList>
    </citation>
    <scope>NUCLEOTIDE SEQUENCE [LARGE SCALE GENOMIC DNA]</scope>
    <source>
        <strain evidence="15 16">ATCC 30894</strain>
    </source>
</reference>
<evidence type="ECO:0000313" key="15">
    <source>
        <dbReference type="EMBL" id="KAF0980219.1"/>
    </source>
</evidence>
<organism evidence="15 16">
    <name type="scientific">Naegleria fowleri</name>
    <name type="common">Brain eating amoeba</name>
    <dbReference type="NCBI Taxonomy" id="5763"/>
    <lineage>
        <taxon>Eukaryota</taxon>
        <taxon>Discoba</taxon>
        <taxon>Heterolobosea</taxon>
        <taxon>Tetramitia</taxon>
        <taxon>Eutetramitia</taxon>
        <taxon>Vahlkampfiidae</taxon>
        <taxon>Naegleria</taxon>
    </lineage>
</organism>
<evidence type="ECO:0000256" key="6">
    <source>
        <dbReference type="ARBA" id="ARBA00022763"/>
    </source>
</evidence>
<comment type="subcellular location">
    <subcellularLocation>
        <location evidence="2">Chromosome</location>
    </subcellularLocation>
    <subcellularLocation>
        <location evidence="1">Nucleus</location>
    </subcellularLocation>
</comment>
<evidence type="ECO:0000256" key="10">
    <source>
        <dbReference type="ARBA" id="ARBA00023204"/>
    </source>
</evidence>
<keyword evidence="9" id="KW-0233">DNA recombination</keyword>
<accession>A0A6A5C4G8</accession>
<dbReference type="GO" id="GO:0035861">
    <property type="term" value="C:site of double-strand break"/>
    <property type="evidence" value="ECO:0007669"/>
    <property type="project" value="TreeGrafter"/>
</dbReference>
<dbReference type="VEuPathDB" id="AmoebaDB:FDP41_013433"/>
<dbReference type="InterPro" id="IPR027417">
    <property type="entry name" value="P-loop_NTPase"/>
</dbReference>
<evidence type="ECO:0000256" key="13">
    <source>
        <dbReference type="SAM" id="MobiDB-lite"/>
    </source>
</evidence>
<sequence length="475" mass="54593">MSKRKRVPSVHQEESDGDEFLRKEDLGIPSTPPSQMVDSDNEEEDISATQQKSKKTKKRKESSDSLDDEEDGKDLEAGIIEVLKLKNFMCHPSLKVEFHDRTTIIHGENGSGKSAILTAIQVCLGAKAKNTNRGKSIKDLVMTGKEQAEISIQLRNQGKDAYKKHLYGKSITIVKTISKSGSSSLKIQNTRGKTVEKTNDELRQILHCFNIQIDNPTTCMTQDISREFLAGSSEAKKFEFFLKATQLQQMMDYFKQSQESMSKTELLLEEKGKSLEESKEELDRRKELYENAQHIDTLINEIERLKAEKMWAAYYDAKKKYDTQYKVLEEKKRELQQLISQRDSSTNEKLNELNRKKAELEEENNQITISLTEIERRVNDLANKKKDIEHKAQTIYKNRATLKSEQTKCNQEINILEKIKAETLSKNKIDKESIIKGKQEEVEKLSADLESYKQQKASIDESLKSDKSAKRESHQ</sequence>
<evidence type="ECO:0000256" key="2">
    <source>
        <dbReference type="ARBA" id="ARBA00004286"/>
    </source>
</evidence>
<dbReference type="OrthoDB" id="10072614at2759"/>
<evidence type="ECO:0000256" key="11">
    <source>
        <dbReference type="ARBA" id="ARBA00023242"/>
    </source>
</evidence>
<keyword evidence="7" id="KW-0067">ATP-binding</keyword>
<dbReference type="RefSeq" id="XP_044564932.1">
    <property type="nucleotide sequence ID" value="XM_044704063.1"/>
</dbReference>
<dbReference type="OMA" id="NERIELH"/>
<dbReference type="PANTHER" id="PTHR19306">
    <property type="entry name" value="STRUCTURAL MAINTENANCE OF CHROMOSOMES 5,6 SMC5, SMC6"/>
    <property type="match status" value="1"/>
</dbReference>
<feature type="coiled-coil region" evidence="12">
    <location>
        <begin position="268"/>
        <end position="391"/>
    </location>
</feature>
<dbReference type="Pfam" id="PF13476">
    <property type="entry name" value="AAA_23"/>
    <property type="match status" value="1"/>
</dbReference>
<proteinExistence type="inferred from homology"/>
<keyword evidence="16" id="KW-1185">Reference proteome</keyword>
<gene>
    <name evidence="15" type="ORF">FDP41_013433</name>
</gene>
<dbReference type="GO" id="GO:0030915">
    <property type="term" value="C:Smc5-Smc6 complex"/>
    <property type="evidence" value="ECO:0007669"/>
    <property type="project" value="TreeGrafter"/>
</dbReference>
<dbReference type="GO" id="GO:0000724">
    <property type="term" value="P:double-strand break repair via homologous recombination"/>
    <property type="evidence" value="ECO:0007669"/>
    <property type="project" value="TreeGrafter"/>
</dbReference>
<keyword evidence="5" id="KW-0547">Nucleotide-binding</keyword>
<name>A0A6A5C4G8_NAEFO</name>
<dbReference type="GO" id="GO:0005524">
    <property type="term" value="F:ATP binding"/>
    <property type="evidence" value="ECO:0007669"/>
    <property type="project" value="UniProtKB-KW"/>
</dbReference>
<feature type="compositionally biased region" description="Basic and acidic residues" evidence="13">
    <location>
        <begin position="11"/>
        <end position="26"/>
    </location>
</feature>
<evidence type="ECO:0000313" key="16">
    <source>
        <dbReference type="Proteomes" id="UP000444721"/>
    </source>
</evidence>
<keyword evidence="4" id="KW-0158">Chromosome</keyword>
<evidence type="ECO:0000256" key="7">
    <source>
        <dbReference type="ARBA" id="ARBA00022840"/>
    </source>
</evidence>